<protein>
    <recommendedName>
        <fullName evidence="5">DoxX family protein</fullName>
    </recommendedName>
</protein>
<organism evidence="3 4">
    <name type="scientific">Silvibacterium dinghuense</name>
    <dbReference type="NCBI Taxonomy" id="1560006"/>
    <lineage>
        <taxon>Bacteria</taxon>
        <taxon>Pseudomonadati</taxon>
        <taxon>Acidobacteriota</taxon>
        <taxon>Terriglobia</taxon>
        <taxon>Terriglobales</taxon>
        <taxon>Acidobacteriaceae</taxon>
        <taxon>Silvibacterium</taxon>
    </lineage>
</organism>
<keyword evidence="2" id="KW-1133">Transmembrane helix</keyword>
<accession>A0A4Q1SB74</accession>
<dbReference type="RefSeq" id="WP_129209104.1">
    <property type="nucleotide sequence ID" value="NZ_BMGU01000005.1"/>
</dbReference>
<gene>
    <name evidence="3" type="ORF">ESZ00_14895</name>
</gene>
<feature type="compositionally biased region" description="Polar residues" evidence="1">
    <location>
        <begin position="45"/>
        <end position="64"/>
    </location>
</feature>
<feature type="transmembrane region" description="Helical" evidence="2">
    <location>
        <begin position="359"/>
        <end position="378"/>
    </location>
</feature>
<comment type="caution">
    <text evidence="3">The sequence shown here is derived from an EMBL/GenBank/DDBJ whole genome shotgun (WGS) entry which is preliminary data.</text>
</comment>
<feature type="region of interest" description="Disordered" evidence="1">
    <location>
        <begin position="476"/>
        <end position="496"/>
    </location>
</feature>
<feature type="transmembrane region" description="Helical" evidence="2">
    <location>
        <begin position="164"/>
        <end position="187"/>
    </location>
</feature>
<evidence type="ECO:0000256" key="2">
    <source>
        <dbReference type="SAM" id="Phobius"/>
    </source>
</evidence>
<dbReference type="OrthoDB" id="102112at2"/>
<dbReference type="AlphaFoldDB" id="A0A4Q1SB74"/>
<dbReference type="EMBL" id="SDMK01000003">
    <property type="protein sequence ID" value="RXS94366.1"/>
    <property type="molecule type" value="Genomic_DNA"/>
</dbReference>
<evidence type="ECO:0008006" key="5">
    <source>
        <dbReference type="Google" id="ProtNLM"/>
    </source>
</evidence>
<proteinExistence type="predicted"/>
<evidence type="ECO:0000256" key="1">
    <source>
        <dbReference type="SAM" id="MobiDB-lite"/>
    </source>
</evidence>
<keyword evidence="4" id="KW-1185">Reference proteome</keyword>
<keyword evidence="2" id="KW-0472">Membrane</keyword>
<evidence type="ECO:0000313" key="3">
    <source>
        <dbReference type="EMBL" id="RXS94366.1"/>
    </source>
</evidence>
<reference evidence="3 4" key="1">
    <citation type="journal article" date="2016" name="Int. J. Syst. Evol. Microbiol.">
        <title>Acidipila dinghuensis sp. nov., an acidobacterium isolated from forest soil.</title>
        <authorList>
            <person name="Jiang Y.W."/>
            <person name="Wang J."/>
            <person name="Chen M.H."/>
            <person name="Lv Y.Y."/>
            <person name="Qiu L.H."/>
        </authorList>
    </citation>
    <scope>NUCLEOTIDE SEQUENCE [LARGE SCALE GENOMIC DNA]</scope>
    <source>
        <strain evidence="3 4">DHOF10</strain>
    </source>
</reference>
<dbReference type="Proteomes" id="UP000290253">
    <property type="component" value="Unassembled WGS sequence"/>
</dbReference>
<feature type="transmembrane region" description="Helical" evidence="2">
    <location>
        <begin position="305"/>
        <end position="326"/>
    </location>
</feature>
<feature type="transmembrane region" description="Helical" evidence="2">
    <location>
        <begin position="96"/>
        <end position="124"/>
    </location>
</feature>
<feature type="region of interest" description="Disordered" evidence="1">
    <location>
        <begin position="26"/>
        <end position="80"/>
    </location>
</feature>
<evidence type="ECO:0000313" key="4">
    <source>
        <dbReference type="Proteomes" id="UP000290253"/>
    </source>
</evidence>
<feature type="transmembrane region" description="Helical" evidence="2">
    <location>
        <begin position="246"/>
        <end position="272"/>
    </location>
</feature>
<feature type="transmembrane region" description="Helical" evidence="2">
    <location>
        <begin position="279"/>
        <end position="299"/>
    </location>
</feature>
<feature type="compositionally biased region" description="Polar residues" evidence="1">
    <location>
        <begin position="26"/>
        <end position="37"/>
    </location>
</feature>
<sequence length="528" mass="59044">MSFLKASLSTWLRVPLFILLDRPNAQRKNNPARSNASPRVAVDSAENTSPSAPSPSLEQDSTHAQPAVPGQETTTGRERIPEAPWHSAARILFRVAFVYFFLFCFCYGNGTIFSIFPVIGNFLYRWLTWPFNTLAEWTGQHVFHLTGIGSHWHPTGSGDTTMNYLVDGLFVLAAVAGGLIWTLISELRGRRREYRTLHAWLRFALRLTCGFFMLNYGLAKLYPMQMAPVSIAILNEPVGNMSPMTMLWALIGLNPVYEMICGAAEVIGGILLMFRRTALAGALISAFVITNVLLYNLFFDVPVKLFAANLLLALVYLILPDVPPLWNFFIRHRPSAPQADWAPPAHTKAARISLRITEIVFILTFLVVFPILMGMGFFQSRKAAAVPTPLLGAWHLDADHPASGAFITPEKQPVSDLYIDSAVRAFMRGPDGELWRTHLNIDPKAHTVHIRCYTNGEVNYAWSEPDPNHLVLTTVPPPAPKADSKKKDQKPAPAFTPETLTLTRVPVPAHYPLLERGFHWVNQWGLER</sequence>
<keyword evidence="2" id="KW-0812">Transmembrane</keyword>
<feature type="transmembrane region" description="Helical" evidence="2">
    <location>
        <begin position="199"/>
        <end position="218"/>
    </location>
</feature>
<name>A0A4Q1SB74_9BACT</name>